<feature type="transmembrane region" description="Helical" evidence="2">
    <location>
        <begin position="92"/>
        <end position="113"/>
    </location>
</feature>
<keyword evidence="2" id="KW-0472">Membrane</keyword>
<keyword evidence="2" id="KW-1133">Transmembrane helix</keyword>
<dbReference type="AlphaFoldDB" id="A0A8J1L7X3"/>
<feature type="region of interest" description="Disordered" evidence="1">
    <location>
        <begin position="121"/>
        <end position="149"/>
    </location>
</feature>
<evidence type="ECO:0000256" key="2">
    <source>
        <dbReference type="SAM" id="Phobius"/>
    </source>
</evidence>
<organism evidence="3 4">
    <name type="scientific">Xenopus laevis</name>
    <name type="common">African clawed frog</name>
    <dbReference type="NCBI Taxonomy" id="8355"/>
    <lineage>
        <taxon>Eukaryota</taxon>
        <taxon>Metazoa</taxon>
        <taxon>Chordata</taxon>
        <taxon>Craniata</taxon>
        <taxon>Vertebrata</taxon>
        <taxon>Euteleostomi</taxon>
        <taxon>Amphibia</taxon>
        <taxon>Batrachia</taxon>
        <taxon>Anura</taxon>
        <taxon>Pipoidea</taxon>
        <taxon>Pipidae</taxon>
        <taxon>Xenopodinae</taxon>
        <taxon>Xenopus</taxon>
        <taxon>Xenopus</taxon>
    </lineage>
</organism>
<keyword evidence="3" id="KW-1185">Reference proteome</keyword>
<reference evidence="4" key="1">
    <citation type="submission" date="2025-08" db="UniProtKB">
        <authorList>
            <consortium name="RefSeq"/>
        </authorList>
    </citation>
    <scope>IDENTIFICATION</scope>
    <source>
        <strain evidence="4">J_2021</strain>
        <tissue evidence="4">Erythrocytes</tissue>
    </source>
</reference>
<dbReference type="Proteomes" id="UP000186698">
    <property type="component" value="Chromosome 7L"/>
</dbReference>
<proteinExistence type="predicted"/>
<dbReference type="GeneID" id="108696827"/>
<keyword evidence="2" id="KW-0812">Transmembrane</keyword>
<dbReference type="RefSeq" id="XP_041425657.1">
    <property type="nucleotide sequence ID" value="XM_041569723.1"/>
</dbReference>
<feature type="compositionally biased region" description="Low complexity" evidence="1">
    <location>
        <begin position="122"/>
        <end position="132"/>
    </location>
</feature>
<sequence length="149" mass="16239">MLAMGYSIWAYGKAAMPMCAIPRQDYGTSKPPSFSALSSPWSLMRSHDFSTISNFKRTIGYGMLVIGLFEFYGMTHGTIHFVLSIFYESVSWALIVGWISVVLALTAGGVSYYHARIEPETPDTTPTSGTSPVAITTIKDQPPSSIIVS</sequence>
<evidence type="ECO:0000256" key="1">
    <source>
        <dbReference type="SAM" id="MobiDB-lite"/>
    </source>
</evidence>
<protein>
    <submittedName>
        <fullName evidence="4">Uncharacterized protein LOC108696827 isoform X2</fullName>
    </submittedName>
</protein>
<evidence type="ECO:0000313" key="4">
    <source>
        <dbReference type="RefSeq" id="XP_041425657.1"/>
    </source>
</evidence>
<evidence type="ECO:0000313" key="3">
    <source>
        <dbReference type="Proteomes" id="UP000186698"/>
    </source>
</evidence>
<accession>A0A8J1L7X3</accession>
<name>A0A8J1L7X3_XENLA</name>
<gene>
    <name evidence="4" type="primary">LOC108696827</name>
</gene>
<feature type="compositionally biased region" description="Polar residues" evidence="1">
    <location>
        <begin position="138"/>
        <end position="149"/>
    </location>
</feature>
<feature type="transmembrane region" description="Helical" evidence="2">
    <location>
        <begin position="61"/>
        <end position="86"/>
    </location>
</feature>